<reference evidence="1 2" key="1">
    <citation type="journal article" date="2020" name="Harmful Algae">
        <title>Molecular and morphological characterization of a novel dihydroanatoxin-a producing Microcoleus species (cyanobacteria) from the Russian River, California, USA.</title>
        <authorList>
            <person name="Conklin K.Y."/>
            <person name="Stancheva R."/>
            <person name="Otten T.G."/>
            <person name="Fadness R."/>
            <person name="Boyer G.L."/>
            <person name="Read B."/>
            <person name="Zhang X."/>
            <person name="Sheath R.G."/>
        </authorList>
    </citation>
    <scope>NUCLEOTIDE SEQUENCE [LARGE SCALE GENOMIC DNA]</scope>
    <source>
        <strain evidence="1 2">PTRS2</strain>
    </source>
</reference>
<keyword evidence="2" id="KW-1185">Reference proteome</keyword>
<accession>A0ABU8YTI8</accession>
<name>A0ABU8YTI8_9CYAN</name>
<comment type="caution">
    <text evidence="1">The sequence shown here is derived from an EMBL/GenBank/DDBJ whole genome shotgun (WGS) entry which is preliminary data.</text>
</comment>
<evidence type="ECO:0000313" key="1">
    <source>
        <dbReference type="EMBL" id="MEK0187706.1"/>
    </source>
</evidence>
<dbReference type="EMBL" id="JBBLXS010000416">
    <property type="protein sequence ID" value="MEK0187706.1"/>
    <property type="molecule type" value="Genomic_DNA"/>
</dbReference>
<evidence type="ECO:0008006" key="3">
    <source>
        <dbReference type="Google" id="ProtNLM"/>
    </source>
</evidence>
<dbReference type="RefSeq" id="WP_340541876.1">
    <property type="nucleotide sequence ID" value="NZ_JBBLXS010000416.1"/>
</dbReference>
<evidence type="ECO:0000313" key="2">
    <source>
        <dbReference type="Proteomes" id="UP001384579"/>
    </source>
</evidence>
<protein>
    <recommendedName>
        <fullName evidence="3">DUF697 domain-containing protein</fullName>
    </recommendedName>
</protein>
<organism evidence="1 2">
    <name type="scientific">Microcoleus anatoxicus PTRS2</name>
    <dbReference type="NCBI Taxonomy" id="2705321"/>
    <lineage>
        <taxon>Bacteria</taxon>
        <taxon>Bacillati</taxon>
        <taxon>Cyanobacteriota</taxon>
        <taxon>Cyanophyceae</taxon>
        <taxon>Oscillatoriophycideae</taxon>
        <taxon>Oscillatoriales</taxon>
        <taxon>Microcoleaceae</taxon>
        <taxon>Microcoleus</taxon>
        <taxon>Microcoleus anatoxicus</taxon>
    </lineage>
</organism>
<sequence length="118" mass="12426">MASSKYSAKKEAERIVNAYAATAGATGWIPHACAWLIPLQYQMCDEIASVFNVSNYTAEGVLAVVGASVVGHTTADTILSFIPGLGWGAKAVTAGVVTKGVGELLIEYFYEHSPLPAY</sequence>
<proteinExistence type="predicted"/>
<dbReference type="Proteomes" id="UP001384579">
    <property type="component" value="Unassembled WGS sequence"/>
</dbReference>
<gene>
    <name evidence="1" type="ORF">WMG39_23070</name>
</gene>